<dbReference type="eggNOG" id="COG2133">
    <property type="taxonomic scope" value="Bacteria"/>
</dbReference>
<dbReference type="EMBL" id="BBIO01000007">
    <property type="protein sequence ID" value="GAK45077.1"/>
    <property type="molecule type" value="Genomic_DNA"/>
</dbReference>
<dbReference type="InterPro" id="IPR011041">
    <property type="entry name" value="Quinoprot_gluc/sorb_DH_b-prop"/>
</dbReference>
<comment type="caution">
    <text evidence="3">The sequence shown here is derived from an EMBL/GenBank/DDBJ whole genome shotgun (WGS) entry which is preliminary data.</text>
</comment>
<dbReference type="InterPro" id="IPR012938">
    <property type="entry name" value="Glc/Sorbosone_DH"/>
</dbReference>
<feature type="chain" id="PRO_5001755050" evidence="1">
    <location>
        <begin position="40"/>
        <end position="393"/>
    </location>
</feature>
<keyword evidence="1" id="KW-0732">Signal</keyword>
<dbReference type="Proteomes" id="UP000028702">
    <property type="component" value="Unassembled WGS sequence"/>
</dbReference>
<dbReference type="InterPro" id="IPR011042">
    <property type="entry name" value="6-blade_b-propeller_TolB-like"/>
</dbReference>
<feature type="domain" description="Glucose/Sorbosone dehydrogenase" evidence="2">
    <location>
        <begin position="57"/>
        <end position="384"/>
    </location>
</feature>
<organism evidence="3 4">
    <name type="scientific">Tepidicaulis marinus</name>
    <dbReference type="NCBI Taxonomy" id="1333998"/>
    <lineage>
        <taxon>Bacteria</taxon>
        <taxon>Pseudomonadati</taxon>
        <taxon>Pseudomonadota</taxon>
        <taxon>Alphaproteobacteria</taxon>
        <taxon>Hyphomicrobiales</taxon>
        <taxon>Parvibaculaceae</taxon>
        <taxon>Tepidicaulis</taxon>
    </lineage>
</organism>
<evidence type="ECO:0000313" key="4">
    <source>
        <dbReference type="Proteomes" id="UP000028702"/>
    </source>
</evidence>
<dbReference type="RefSeq" id="WP_081875479.1">
    <property type="nucleotide sequence ID" value="NZ_BBIO01000007.1"/>
</dbReference>
<dbReference type="PANTHER" id="PTHR19328:SF75">
    <property type="entry name" value="ALDOSE SUGAR DEHYDROGENASE YLII"/>
    <property type="match status" value="1"/>
</dbReference>
<dbReference type="PANTHER" id="PTHR19328">
    <property type="entry name" value="HEDGEHOG-INTERACTING PROTEIN"/>
    <property type="match status" value="1"/>
</dbReference>
<evidence type="ECO:0000313" key="3">
    <source>
        <dbReference type="EMBL" id="GAK45077.1"/>
    </source>
</evidence>
<reference evidence="3 4" key="1">
    <citation type="submission" date="2014-07" db="EMBL/GenBank/DDBJ databases">
        <title>Tepidicaulis marinum gen. nov., sp. nov., a novel marine bacterium denitrifying nitrate to nitrous oxide strictly under microaerobic conditions.</title>
        <authorList>
            <person name="Takeuchi M."/>
            <person name="Yamagishi T."/>
            <person name="Kamagata Y."/>
            <person name="Oshima K."/>
            <person name="Hattori M."/>
            <person name="Katayama T."/>
            <person name="Hanada S."/>
            <person name="Tamaki H."/>
            <person name="Marumo K."/>
            <person name="Maeda H."/>
            <person name="Nedachi M."/>
            <person name="Iwasaki W."/>
            <person name="Suwa Y."/>
            <person name="Sakata S."/>
        </authorList>
    </citation>
    <scope>NUCLEOTIDE SEQUENCE [LARGE SCALE GENOMIC DNA]</scope>
    <source>
        <strain evidence="3 4">MA2</strain>
    </source>
</reference>
<gene>
    <name evidence="3" type="ORF">M2A_1576</name>
</gene>
<dbReference type="STRING" id="1333998.M2A_1576"/>
<protein>
    <submittedName>
        <fullName evidence="3">Glucose sorbosone dehydrogenase</fullName>
    </submittedName>
</protein>
<name>A0A081BAK9_9HYPH</name>
<keyword evidence="4" id="KW-1185">Reference proteome</keyword>
<dbReference type="Gene3D" id="2.120.10.30">
    <property type="entry name" value="TolB, C-terminal domain"/>
    <property type="match status" value="1"/>
</dbReference>
<proteinExistence type="predicted"/>
<dbReference type="Pfam" id="PF07995">
    <property type="entry name" value="GSDH"/>
    <property type="match status" value="1"/>
</dbReference>
<sequence length="393" mass="42307">MAKDAARTIPFIAAFRGAALAGAVLTASAFMLPAAPAAAQEAVHAAPFDVETLAEGLDHPWNVAFLPDGSLLVTELPGRLRIVRGGEVVPEPVAGVPEVYHAGQGGLFDVLLDPDFAQNRVIYLSFAHGTPEANNTRVVRATFDGTALSNVETIFDASPQKDTPVHYGGRMALKGDGTLLVTVGDGFDYREDAQRLSNHLGTVVRINRDGTVPEDNPFVNDNDALPEIYTYGHRNQQAILYDAASDRIYEQEHGPRGGDEVNVLEPGKNYGWPVITGGTDYSGAQISPYKEYPGMEQPWVEWTPSIAPAGMALYEGAMFKDWEGDLLVTSLVEMSLRRIDIEGGAPKAQEVYLVPQQTRLRDVAVAPDGAILVLTDEEEGKILRLTPAKASGS</sequence>
<dbReference type="SUPFAM" id="SSF50952">
    <property type="entry name" value="Soluble quinoprotein glucose dehydrogenase"/>
    <property type="match status" value="1"/>
</dbReference>
<feature type="signal peptide" evidence="1">
    <location>
        <begin position="1"/>
        <end position="39"/>
    </location>
</feature>
<evidence type="ECO:0000259" key="2">
    <source>
        <dbReference type="Pfam" id="PF07995"/>
    </source>
</evidence>
<accession>A0A081BAK9</accession>
<dbReference type="AlphaFoldDB" id="A0A081BAK9"/>
<evidence type="ECO:0000256" key="1">
    <source>
        <dbReference type="SAM" id="SignalP"/>
    </source>
</evidence>